<protein>
    <submittedName>
        <fullName evidence="2">Enterochelin esterase</fullName>
    </submittedName>
</protein>
<dbReference type="RefSeq" id="WP_223626215.1">
    <property type="nucleotide sequence ID" value="NZ_JAIQDJ010000001.1"/>
</dbReference>
<sequence length="549" mass="59019">MRHALFLHRSSLAALLLALCACAQADTSAPLRVQLPAAATASAAGRLLLFAEPAAQALAKAKDGNVLEVNASPFGGADDASMAAMDIARLAPGQSLAVDTDTLAWPTSFSKLADGEYYVQAVLDVAGDDNYGGRGADDILSAPVKVTLGKAATPTTLVLDQRLPAAGDPWQLPPRFSEAIRKAAPAAKAATREIDFISPALSAFWGRPIHMHGWVVLPPGYDGAAPARYPVLYFTHGFGGNQRGLIGTAVNAYTGMQSGELPPMIWVLLDESSATGTHEFADSVNNGPWGQALTEELIPHLESTYRMDGKASGRFLNGHSSGGWATLWLQVRYPKLFGGTWSTSPDSSVFDDFCGIDLYAANANVYRKPDGSPYPIMRDKGKVQASFEQFARMEETTGPIGGQLASFEWVFSPRGTDGRPTPMFDRGTGKVDPQVVAYWGAHYDIGRILRTQWPQLEPDLDGKLHLYVGTADTFYLDGAAYKLKAVLDGLGAKSDFRFVPGRTHFDLYVEGSDRQALMKDIAWQMYAIARPGAKRPARKPTGKLAAHAE</sequence>
<feature type="signal peptide" evidence="1">
    <location>
        <begin position="1"/>
        <end position="25"/>
    </location>
</feature>
<dbReference type="PANTHER" id="PTHR48098">
    <property type="entry name" value="ENTEROCHELIN ESTERASE-RELATED"/>
    <property type="match status" value="1"/>
</dbReference>
<gene>
    <name evidence="2" type="ORF">K7B09_01975</name>
</gene>
<dbReference type="EMBL" id="JAIQDJ010000001">
    <property type="protein sequence ID" value="MBZ4185094.1"/>
    <property type="molecule type" value="Genomic_DNA"/>
</dbReference>
<dbReference type="Pfam" id="PF00756">
    <property type="entry name" value="Esterase"/>
    <property type="match status" value="1"/>
</dbReference>
<comment type="caution">
    <text evidence="2">The sequence shown here is derived from an EMBL/GenBank/DDBJ whole genome shotgun (WGS) entry which is preliminary data.</text>
</comment>
<dbReference type="InterPro" id="IPR050583">
    <property type="entry name" value="Mycobacterial_A85_antigen"/>
</dbReference>
<dbReference type="Gene3D" id="3.40.50.1820">
    <property type="entry name" value="alpha/beta hydrolase"/>
    <property type="match status" value="1"/>
</dbReference>
<evidence type="ECO:0000256" key="1">
    <source>
        <dbReference type="SAM" id="SignalP"/>
    </source>
</evidence>
<dbReference type="InterPro" id="IPR029058">
    <property type="entry name" value="AB_hydrolase_fold"/>
</dbReference>
<feature type="chain" id="PRO_5046701170" evidence="1">
    <location>
        <begin position="26"/>
        <end position="549"/>
    </location>
</feature>
<dbReference type="SUPFAM" id="SSF53474">
    <property type="entry name" value="alpha/beta-Hydrolases"/>
    <property type="match status" value="1"/>
</dbReference>
<dbReference type="PROSITE" id="PS51257">
    <property type="entry name" value="PROKAR_LIPOPROTEIN"/>
    <property type="match status" value="1"/>
</dbReference>
<dbReference type="InterPro" id="IPR000801">
    <property type="entry name" value="Esterase-like"/>
</dbReference>
<organism evidence="2 3">
    <name type="scientific">Thermomonas beijingensis</name>
    <dbReference type="NCBI Taxonomy" id="2872701"/>
    <lineage>
        <taxon>Bacteria</taxon>
        <taxon>Pseudomonadati</taxon>
        <taxon>Pseudomonadota</taxon>
        <taxon>Gammaproteobacteria</taxon>
        <taxon>Lysobacterales</taxon>
        <taxon>Lysobacteraceae</taxon>
        <taxon>Thermomonas</taxon>
    </lineage>
</organism>
<reference evidence="2" key="1">
    <citation type="submission" date="2021-09" db="EMBL/GenBank/DDBJ databases">
        <authorList>
            <person name="Wu T."/>
            <person name="Guo S.Z."/>
        </authorList>
    </citation>
    <scope>NUCLEOTIDE SEQUENCE</scope>
    <source>
        <strain evidence="2">RSS-23</strain>
    </source>
</reference>
<evidence type="ECO:0000313" key="3">
    <source>
        <dbReference type="Proteomes" id="UP001430290"/>
    </source>
</evidence>
<name>A0ABS7TB79_9GAMM</name>
<accession>A0ABS7TB79</accession>
<dbReference type="PANTHER" id="PTHR48098:SF3">
    <property type="entry name" value="IRON(III) ENTEROBACTIN ESTERASE"/>
    <property type="match status" value="1"/>
</dbReference>
<evidence type="ECO:0000313" key="2">
    <source>
        <dbReference type="EMBL" id="MBZ4185094.1"/>
    </source>
</evidence>
<dbReference type="Proteomes" id="UP001430290">
    <property type="component" value="Unassembled WGS sequence"/>
</dbReference>
<keyword evidence="3" id="KW-1185">Reference proteome</keyword>
<proteinExistence type="predicted"/>
<keyword evidence="1" id="KW-0732">Signal</keyword>